<comment type="catalytic activity">
    <reaction evidence="1">
        <text>ATP + protein L-histidine = ADP + protein N-phospho-L-histidine.</text>
        <dbReference type="EC" id="2.7.13.3"/>
    </reaction>
</comment>
<keyword evidence="6 12" id="KW-0812">Transmembrane</keyword>
<evidence type="ECO:0000256" key="9">
    <source>
        <dbReference type="ARBA" id="ARBA00022840"/>
    </source>
</evidence>
<dbReference type="Pfam" id="PF02518">
    <property type="entry name" value="HATPase_c"/>
    <property type="match status" value="1"/>
</dbReference>
<dbReference type="PANTHER" id="PTHR45436:SF4">
    <property type="entry name" value="SENSOR PROTEIN PHOQ"/>
    <property type="match status" value="1"/>
</dbReference>
<dbReference type="RefSeq" id="WP_237466136.1">
    <property type="nucleotide sequence ID" value="NZ_CAKLDI010000001.1"/>
</dbReference>
<dbReference type="InterPro" id="IPR036890">
    <property type="entry name" value="HATPase_C_sf"/>
</dbReference>
<evidence type="ECO:0000256" key="12">
    <source>
        <dbReference type="SAM" id="Phobius"/>
    </source>
</evidence>
<dbReference type="PANTHER" id="PTHR45436">
    <property type="entry name" value="SENSOR HISTIDINE KINASE YKOH"/>
    <property type="match status" value="1"/>
</dbReference>
<keyword evidence="15" id="KW-1185">Reference proteome</keyword>
<proteinExistence type="predicted"/>
<evidence type="ECO:0000256" key="6">
    <source>
        <dbReference type="ARBA" id="ARBA00022692"/>
    </source>
</evidence>
<evidence type="ECO:0000256" key="8">
    <source>
        <dbReference type="ARBA" id="ARBA00022777"/>
    </source>
</evidence>
<evidence type="ECO:0000256" key="3">
    <source>
        <dbReference type="ARBA" id="ARBA00012438"/>
    </source>
</evidence>
<dbReference type="PRINTS" id="PR00344">
    <property type="entry name" value="BCTRLSENSOR"/>
</dbReference>
<dbReference type="InterPro" id="IPR058619">
    <property type="entry name" value="PhoQ/CarS-like_HATPase"/>
</dbReference>
<evidence type="ECO:0000259" key="13">
    <source>
        <dbReference type="PROSITE" id="PS50109"/>
    </source>
</evidence>
<dbReference type="InterPro" id="IPR004358">
    <property type="entry name" value="Sig_transdc_His_kin-like_C"/>
</dbReference>
<evidence type="ECO:0000256" key="5">
    <source>
        <dbReference type="ARBA" id="ARBA00022679"/>
    </source>
</evidence>
<name>A0ABN8DV52_9VIBR</name>
<dbReference type="InterPro" id="IPR005467">
    <property type="entry name" value="His_kinase_dom"/>
</dbReference>
<evidence type="ECO:0000313" key="15">
    <source>
        <dbReference type="Proteomes" id="UP000838672"/>
    </source>
</evidence>
<dbReference type="PROSITE" id="PS50109">
    <property type="entry name" value="HIS_KIN"/>
    <property type="match status" value="1"/>
</dbReference>
<dbReference type="InterPro" id="IPR003594">
    <property type="entry name" value="HATPase_dom"/>
</dbReference>
<keyword evidence="9" id="KW-0067">ATP-binding</keyword>
<feature type="domain" description="Histidine kinase" evidence="13">
    <location>
        <begin position="246"/>
        <end position="448"/>
    </location>
</feature>
<dbReference type="SMART" id="SM00387">
    <property type="entry name" value="HATPase_c"/>
    <property type="match status" value="1"/>
</dbReference>
<dbReference type="CDD" id="cd16954">
    <property type="entry name" value="HATPase_PhoQ-like"/>
    <property type="match status" value="1"/>
</dbReference>
<dbReference type="Proteomes" id="UP000838672">
    <property type="component" value="Unassembled WGS sequence"/>
</dbReference>
<evidence type="ECO:0000256" key="11">
    <source>
        <dbReference type="ARBA" id="ARBA00023136"/>
    </source>
</evidence>
<keyword evidence="5 14" id="KW-0808">Transferase</keyword>
<evidence type="ECO:0000256" key="4">
    <source>
        <dbReference type="ARBA" id="ARBA00022553"/>
    </source>
</evidence>
<keyword evidence="10 12" id="KW-1133">Transmembrane helix</keyword>
<gene>
    <name evidence="14" type="primary">sasA_5</name>
    <name evidence="14" type="ORF">VST7929_01588</name>
</gene>
<evidence type="ECO:0000256" key="1">
    <source>
        <dbReference type="ARBA" id="ARBA00000085"/>
    </source>
</evidence>
<feature type="transmembrane region" description="Helical" evidence="12">
    <location>
        <begin position="167"/>
        <end position="186"/>
    </location>
</feature>
<dbReference type="InterPro" id="IPR050428">
    <property type="entry name" value="TCS_sensor_his_kinase"/>
</dbReference>
<dbReference type="EMBL" id="CAKLDI010000001">
    <property type="protein sequence ID" value="CAH0533713.1"/>
    <property type="molecule type" value="Genomic_DNA"/>
</dbReference>
<keyword evidence="7" id="KW-0547">Nucleotide-binding</keyword>
<dbReference type="EC" id="2.7.13.3" evidence="3"/>
<keyword evidence="4" id="KW-0597">Phosphoprotein</keyword>
<comment type="subcellular location">
    <subcellularLocation>
        <location evidence="2">Membrane</location>
    </subcellularLocation>
</comment>
<dbReference type="Gene3D" id="3.30.565.10">
    <property type="entry name" value="Histidine kinase-like ATPase, C-terminal domain"/>
    <property type="match status" value="1"/>
</dbReference>
<keyword evidence="11 12" id="KW-0472">Membrane</keyword>
<sequence length="448" mass="51014">MIAFKPRIRRRILWASFSIILVITLALAFVINRAYQQQLKTSYTGELFNQMPLVVAELSQQGVMPNVEVWLAELDTSRTEYYWVICELRSKKTLWASERAQQAHFGNLCNELPPPSPAPALLTRANGDSYIIYQPINKDEYDPQHQLVLLRDGSAFVASMARLNSNLILYIGIFLITAALLIAIVFHWSFQPIRRLAVELKEISKGQRNRLGPAYPSELEEVTGALNNLLYLIEKHHYRYRNAMDDLAHSLKTRLAATSAILDDQSLNRDEMKRHILEQIGQMDNLVQYQLKRAMMGKRGLQKDRSLLLPVIEPLTMMMGKVYADKHIVPILDFDPEQTLPINKDDLMELLGNLLENAYRFAISHVRISVRQNGNHFRLVVEDDGPGVLPEHREKIFQRGVRADQRNPGTGIGLAVCHELVDSYHGTITVTDSSLQGAAFEINFTIES</sequence>
<evidence type="ECO:0000256" key="2">
    <source>
        <dbReference type="ARBA" id="ARBA00004370"/>
    </source>
</evidence>
<feature type="transmembrane region" description="Helical" evidence="12">
    <location>
        <begin position="12"/>
        <end position="31"/>
    </location>
</feature>
<comment type="caution">
    <text evidence="14">The sequence shown here is derived from an EMBL/GenBank/DDBJ whole genome shotgun (WGS) entry which is preliminary data.</text>
</comment>
<keyword evidence="8" id="KW-0418">Kinase</keyword>
<evidence type="ECO:0000256" key="7">
    <source>
        <dbReference type="ARBA" id="ARBA00022741"/>
    </source>
</evidence>
<evidence type="ECO:0000313" key="14">
    <source>
        <dbReference type="EMBL" id="CAH0533713.1"/>
    </source>
</evidence>
<dbReference type="SUPFAM" id="SSF55874">
    <property type="entry name" value="ATPase domain of HSP90 chaperone/DNA topoisomerase II/histidine kinase"/>
    <property type="match status" value="1"/>
</dbReference>
<dbReference type="Gene3D" id="1.10.287.130">
    <property type="match status" value="1"/>
</dbReference>
<organism evidence="14 15">
    <name type="scientific">Vibrio stylophorae</name>
    <dbReference type="NCBI Taxonomy" id="659351"/>
    <lineage>
        <taxon>Bacteria</taxon>
        <taxon>Pseudomonadati</taxon>
        <taxon>Pseudomonadota</taxon>
        <taxon>Gammaproteobacteria</taxon>
        <taxon>Vibrionales</taxon>
        <taxon>Vibrionaceae</taxon>
        <taxon>Vibrio</taxon>
    </lineage>
</organism>
<dbReference type="GO" id="GO:0016740">
    <property type="term" value="F:transferase activity"/>
    <property type="evidence" value="ECO:0007669"/>
    <property type="project" value="UniProtKB-KW"/>
</dbReference>
<accession>A0ABN8DV52</accession>
<protein>
    <recommendedName>
        <fullName evidence="3">histidine kinase</fullName>
        <ecNumber evidence="3">2.7.13.3</ecNumber>
    </recommendedName>
</protein>
<evidence type="ECO:0000256" key="10">
    <source>
        <dbReference type="ARBA" id="ARBA00022989"/>
    </source>
</evidence>
<reference evidence="14" key="1">
    <citation type="submission" date="2021-11" db="EMBL/GenBank/DDBJ databases">
        <authorList>
            <person name="Rodrigo-Torres L."/>
            <person name="Arahal R. D."/>
            <person name="Lucena T."/>
        </authorList>
    </citation>
    <scope>NUCLEOTIDE SEQUENCE</scope>
    <source>
        <strain evidence="14">CECT 7929</strain>
    </source>
</reference>